<dbReference type="RefSeq" id="WP_163242139.1">
    <property type="nucleotide sequence ID" value="NZ_JAAIWN010000020.1"/>
</dbReference>
<feature type="domain" description="Yip1" evidence="6">
    <location>
        <begin position="15"/>
        <end position="203"/>
    </location>
</feature>
<dbReference type="EMBL" id="JAAIWN010000020">
    <property type="protein sequence ID" value="NEY81746.1"/>
    <property type="molecule type" value="Genomic_DNA"/>
</dbReference>
<evidence type="ECO:0000313" key="9">
    <source>
        <dbReference type="Proteomes" id="UP000472971"/>
    </source>
</evidence>
<dbReference type="Proteomes" id="UP000472971">
    <property type="component" value="Unassembled WGS sequence"/>
</dbReference>
<gene>
    <name evidence="8" type="ORF">G4D64_09585</name>
    <name evidence="7" type="ORF">H1Z61_10195</name>
</gene>
<keyword evidence="4 5" id="KW-0472">Membrane</keyword>
<reference evidence="7 10" key="2">
    <citation type="submission" date="2020-07" db="EMBL/GenBank/DDBJ databases">
        <authorList>
            <person name="Feng H."/>
        </authorList>
    </citation>
    <scope>NUCLEOTIDE SEQUENCE [LARGE SCALE GENOMIC DNA]</scope>
    <source>
        <strain evidence="7">S-12</strain>
        <strain evidence="10">s-12</strain>
    </source>
</reference>
<evidence type="ECO:0000256" key="4">
    <source>
        <dbReference type="ARBA" id="ARBA00023136"/>
    </source>
</evidence>
<dbReference type="EMBL" id="JACEIO010000022">
    <property type="protein sequence ID" value="MBA4537491.1"/>
    <property type="molecule type" value="Genomic_DNA"/>
</dbReference>
<feature type="transmembrane region" description="Helical" evidence="5">
    <location>
        <begin position="106"/>
        <end position="129"/>
    </location>
</feature>
<feature type="transmembrane region" description="Helical" evidence="5">
    <location>
        <begin position="190"/>
        <end position="209"/>
    </location>
</feature>
<evidence type="ECO:0000256" key="3">
    <source>
        <dbReference type="ARBA" id="ARBA00022989"/>
    </source>
</evidence>
<proteinExistence type="predicted"/>
<comment type="caution">
    <text evidence="8">The sequence shown here is derived from an EMBL/GenBank/DDBJ whole genome shotgun (WGS) entry which is preliminary data.</text>
</comment>
<evidence type="ECO:0000259" key="6">
    <source>
        <dbReference type="Pfam" id="PF04893"/>
    </source>
</evidence>
<evidence type="ECO:0000313" key="7">
    <source>
        <dbReference type="EMBL" id="MBA4537491.1"/>
    </source>
</evidence>
<accession>A0A6B3W1G8</accession>
<feature type="transmembrane region" description="Helical" evidence="5">
    <location>
        <begin position="149"/>
        <end position="169"/>
    </location>
</feature>
<feature type="transmembrane region" description="Helical" evidence="5">
    <location>
        <begin position="65"/>
        <end position="94"/>
    </location>
</feature>
<feature type="transmembrane region" description="Helical" evidence="5">
    <location>
        <begin position="36"/>
        <end position="53"/>
    </location>
</feature>
<dbReference type="GO" id="GO:0016020">
    <property type="term" value="C:membrane"/>
    <property type="evidence" value="ECO:0007669"/>
    <property type="project" value="UniProtKB-SubCell"/>
</dbReference>
<dbReference type="Proteomes" id="UP000570010">
    <property type="component" value="Unassembled WGS sequence"/>
</dbReference>
<evidence type="ECO:0000256" key="1">
    <source>
        <dbReference type="ARBA" id="ARBA00004141"/>
    </source>
</evidence>
<comment type="subcellular location">
    <subcellularLocation>
        <location evidence="1">Membrane</location>
        <topology evidence="1">Multi-pass membrane protein</topology>
    </subcellularLocation>
</comment>
<dbReference type="Pfam" id="PF04893">
    <property type="entry name" value="Yip1"/>
    <property type="match status" value="1"/>
</dbReference>
<dbReference type="AlphaFoldDB" id="A0A6B3W1G8"/>
<keyword evidence="2 5" id="KW-0812">Transmembrane</keyword>
<dbReference type="InterPro" id="IPR006977">
    <property type="entry name" value="Yip1_dom"/>
</dbReference>
<evidence type="ECO:0000313" key="10">
    <source>
        <dbReference type="Proteomes" id="UP000570010"/>
    </source>
</evidence>
<name>A0A6B3W1G8_9BACI</name>
<evidence type="ECO:0000313" key="8">
    <source>
        <dbReference type="EMBL" id="NEY81746.1"/>
    </source>
</evidence>
<keyword evidence="9" id="KW-1185">Reference proteome</keyword>
<evidence type="ECO:0000256" key="2">
    <source>
        <dbReference type="ARBA" id="ARBA00022692"/>
    </source>
</evidence>
<keyword evidence="3 5" id="KW-1133">Transmembrane helix</keyword>
<organism evidence="8 9">
    <name type="scientific">Bacillus aquiflavi</name>
    <dbReference type="NCBI Taxonomy" id="2672567"/>
    <lineage>
        <taxon>Bacteria</taxon>
        <taxon>Bacillati</taxon>
        <taxon>Bacillota</taxon>
        <taxon>Bacilli</taxon>
        <taxon>Bacillales</taxon>
        <taxon>Bacillaceae</taxon>
        <taxon>Bacillus</taxon>
    </lineage>
</organism>
<protein>
    <submittedName>
        <fullName evidence="8">YIP1 family protein</fullName>
    </submittedName>
</protein>
<reference evidence="8 9" key="1">
    <citation type="submission" date="2020-02" db="EMBL/GenBank/DDBJ databases">
        <title>Bacillus aquiflavi sp. nov., isolated from yellow water of strong flavor Chinese baijiu in Yibin region of China.</title>
        <authorList>
            <person name="Xie J."/>
        </authorList>
    </citation>
    <scope>NUCLEOTIDE SEQUENCE [LARGE SCALE GENOMIC DNA]</scope>
    <source>
        <strain evidence="8 9">3H-10</strain>
    </source>
</reference>
<sequence length="211" mass="24168">MSESTKEQIKSPWITLWTDPRTTIQAMLPHTRKSQMFILIFLFGISIFLDQASARNVGDHIPNTISIFIGSIILGILYGYIYWFIFSTLVYWTGKWIGGKGNWKDMRIAIAWSGVPMIAKLILWVPQLILFGHEMFTSSMPNTTSNPTLLILFFLFMAIDTIIVVWYYIITCKSIGQVHGFSAWKGLLSIFLSFLILLPFIVFILLLLFGI</sequence>
<evidence type="ECO:0000256" key="5">
    <source>
        <dbReference type="SAM" id="Phobius"/>
    </source>
</evidence>